<sequence>MTLRPDLIIYNLFQLWAQEAACDQNIEAVLFLTSAAAQNMKFENRVKTESNKETMELLIKNSVSGMTFIQRFYQCVASSSQLILVRTTREIQVKYYNDGSKPSLAVFSPLVLVGPLVHKPQDHVDDDEKIMNWLSKKEAMVYGVPIIAIPMKLDQPINAKLVVDMGVGMEVPRKNKELAREEVASVIRKVVIEEEGKELRKTAKELSGRSKKEEDEEFDEAMEKLVQLFHESRFSAAALKKT</sequence>
<dbReference type="PANTHER" id="PTHR48044">
    <property type="entry name" value="GLYCOSYLTRANSFERASE"/>
    <property type="match status" value="1"/>
</dbReference>
<accession>A0ABQ8I3P6</accession>
<comment type="caution">
    <text evidence="1">The sequence shown here is derived from an EMBL/GenBank/DDBJ whole genome shotgun (WGS) entry which is preliminary data.</text>
</comment>
<keyword evidence="2" id="KW-1185">Reference proteome</keyword>
<reference evidence="1 2" key="1">
    <citation type="submission" date="2021-02" db="EMBL/GenBank/DDBJ databases">
        <title>Plant Genome Project.</title>
        <authorList>
            <person name="Zhang R.-G."/>
        </authorList>
    </citation>
    <scope>NUCLEOTIDE SEQUENCE [LARGE SCALE GENOMIC DNA]</scope>
    <source>
        <tissue evidence="1">Leaves</tissue>
    </source>
</reference>
<gene>
    <name evidence="1" type="ORF">JRO89_XS04G0009400</name>
</gene>
<dbReference type="EMBL" id="JAFEMO010000004">
    <property type="protein sequence ID" value="KAH7571250.1"/>
    <property type="molecule type" value="Genomic_DNA"/>
</dbReference>
<proteinExistence type="predicted"/>
<dbReference type="Gene3D" id="3.40.50.2000">
    <property type="entry name" value="Glycogen Phosphorylase B"/>
    <property type="match status" value="2"/>
</dbReference>
<name>A0ABQ8I3P6_9ROSI</name>
<organism evidence="1 2">
    <name type="scientific">Xanthoceras sorbifolium</name>
    <dbReference type="NCBI Taxonomy" id="99658"/>
    <lineage>
        <taxon>Eukaryota</taxon>
        <taxon>Viridiplantae</taxon>
        <taxon>Streptophyta</taxon>
        <taxon>Embryophyta</taxon>
        <taxon>Tracheophyta</taxon>
        <taxon>Spermatophyta</taxon>
        <taxon>Magnoliopsida</taxon>
        <taxon>eudicotyledons</taxon>
        <taxon>Gunneridae</taxon>
        <taxon>Pentapetalae</taxon>
        <taxon>rosids</taxon>
        <taxon>malvids</taxon>
        <taxon>Sapindales</taxon>
        <taxon>Sapindaceae</taxon>
        <taxon>Xanthoceroideae</taxon>
        <taxon>Xanthoceras</taxon>
    </lineage>
</organism>
<evidence type="ECO:0000313" key="2">
    <source>
        <dbReference type="Proteomes" id="UP000827721"/>
    </source>
</evidence>
<evidence type="ECO:0000313" key="1">
    <source>
        <dbReference type="EMBL" id="KAH7571250.1"/>
    </source>
</evidence>
<dbReference type="PANTHER" id="PTHR48044:SF9">
    <property type="entry name" value="UDP-GLYCOSYLTRANSFERASE SUPERFAMILY PROTEIN"/>
    <property type="match status" value="1"/>
</dbReference>
<protein>
    <submittedName>
        <fullName evidence="1">Uncharacterized protein</fullName>
    </submittedName>
</protein>
<dbReference type="SUPFAM" id="SSF53756">
    <property type="entry name" value="UDP-Glycosyltransferase/glycogen phosphorylase"/>
    <property type="match status" value="1"/>
</dbReference>
<dbReference type="Proteomes" id="UP000827721">
    <property type="component" value="Unassembled WGS sequence"/>
</dbReference>